<dbReference type="AlphaFoldDB" id="A0A4C1WL14"/>
<evidence type="ECO:0000313" key="2">
    <source>
        <dbReference type="EMBL" id="GBP52128.1"/>
    </source>
</evidence>
<feature type="compositionally biased region" description="Basic residues" evidence="1">
    <location>
        <begin position="63"/>
        <end position="79"/>
    </location>
</feature>
<proteinExistence type="predicted"/>
<dbReference type="Proteomes" id="UP000299102">
    <property type="component" value="Unassembled WGS sequence"/>
</dbReference>
<evidence type="ECO:0000313" key="3">
    <source>
        <dbReference type="Proteomes" id="UP000299102"/>
    </source>
</evidence>
<dbReference type="EMBL" id="BGZK01000596">
    <property type="protein sequence ID" value="GBP52128.1"/>
    <property type="molecule type" value="Genomic_DNA"/>
</dbReference>
<evidence type="ECO:0000256" key="1">
    <source>
        <dbReference type="SAM" id="MobiDB-lite"/>
    </source>
</evidence>
<organism evidence="2 3">
    <name type="scientific">Eumeta variegata</name>
    <name type="common">Bagworm moth</name>
    <name type="synonym">Eumeta japonica</name>
    <dbReference type="NCBI Taxonomy" id="151549"/>
    <lineage>
        <taxon>Eukaryota</taxon>
        <taxon>Metazoa</taxon>
        <taxon>Ecdysozoa</taxon>
        <taxon>Arthropoda</taxon>
        <taxon>Hexapoda</taxon>
        <taxon>Insecta</taxon>
        <taxon>Pterygota</taxon>
        <taxon>Neoptera</taxon>
        <taxon>Endopterygota</taxon>
        <taxon>Lepidoptera</taxon>
        <taxon>Glossata</taxon>
        <taxon>Ditrysia</taxon>
        <taxon>Tineoidea</taxon>
        <taxon>Psychidae</taxon>
        <taxon>Oiketicinae</taxon>
        <taxon>Eumeta</taxon>
    </lineage>
</organism>
<reference evidence="2 3" key="1">
    <citation type="journal article" date="2019" name="Commun. Biol.">
        <title>The bagworm genome reveals a unique fibroin gene that provides high tensile strength.</title>
        <authorList>
            <person name="Kono N."/>
            <person name="Nakamura H."/>
            <person name="Ohtoshi R."/>
            <person name="Tomita M."/>
            <person name="Numata K."/>
            <person name="Arakawa K."/>
        </authorList>
    </citation>
    <scope>NUCLEOTIDE SEQUENCE [LARGE SCALE GENOMIC DNA]</scope>
</reference>
<keyword evidence="3" id="KW-1185">Reference proteome</keyword>
<protein>
    <submittedName>
        <fullName evidence="2">Uncharacterized protein</fullName>
    </submittedName>
</protein>
<gene>
    <name evidence="2" type="ORF">EVAR_21259_1</name>
</gene>
<accession>A0A4C1WL14</accession>
<comment type="caution">
    <text evidence="2">The sequence shown here is derived from an EMBL/GenBank/DDBJ whole genome shotgun (WGS) entry which is preliminary data.</text>
</comment>
<name>A0A4C1WL14_EUMVA</name>
<feature type="region of interest" description="Disordered" evidence="1">
    <location>
        <begin position="63"/>
        <end position="86"/>
    </location>
</feature>
<sequence length="113" mass="12689">MFARGRAAFTAAKVRVPLAPARPRDARAGVHYKLTAHIEFRSIGIIGECVSGCVTVANDSCRRPPRPRYGPRARARARARARDVASPTRRGAARRLWLRAILYLHERQLMWSA</sequence>